<feature type="transmembrane region" description="Helical" evidence="1">
    <location>
        <begin position="59"/>
        <end position="80"/>
    </location>
</feature>
<feature type="transmembrane region" description="Helical" evidence="1">
    <location>
        <begin position="110"/>
        <end position="128"/>
    </location>
</feature>
<evidence type="ECO:0000313" key="2">
    <source>
        <dbReference type="EMBL" id="WXG67190.1"/>
    </source>
</evidence>
<reference evidence="2 3" key="1">
    <citation type="submission" date="2024-03" db="EMBL/GenBank/DDBJ databases">
        <title>Natural products discovery in diverse microorganisms through a two-stage MS feature dereplication strategy.</title>
        <authorList>
            <person name="Zhang R."/>
        </authorList>
    </citation>
    <scope>NUCLEOTIDE SEQUENCE [LARGE SCALE GENOMIC DNA]</scope>
    <source>
        <strain evidence="2 3">18930</strain>
    </source>
</reference>
<evidence type="ECO:0000256" key="1">
    <source>
        <dbReference type="SAM" id="Phobius"/>
    </source>
</evidence>
<organism evidence="2 3">
    <name type="scientific">Rhodococcus sovatensis</name>
    <dbReference type="NCBI Taxonomy" id="1805840"/>
    <lineage>
        <taxon>Bacteria</taxon>
        <taxon>Bacillati</taxon>
        <taxon>Actinomycetota</taxon>
        <taxon>Actinomycetes</taxon>
        <taxon>Mycobacteriales</taxon>
        <taxon>Nocardiaceae</taxon>
        <taxon>Rhodococcus</taxon>
    </lineage>
</organism>
<feature type="transmembrane region" description="Helical" evidence="1">
    <location>
        <begin position="32"/>
        <end position="52"/>
    </location>
</feature>
<gene>
    <name evidence="2" type="ORF">WDS16_18275</name>
</gene>
<proteinExistence type="predicted"/>
<feature type="transmembrane region" description="Helical" evidence="1">
    <location>
        <begin position="148"/>
        <end position="167"/>
    </location>
</feature>
<dbReference type="Proteomes" id="UP001432000">
    <property type="component" value="Chromosome"/>
</dbReference>
<dbReference type="RefSeq" id="WP_338886612.1">
    <property type="nucleotide sequence ID" value="NZ_CP147846.1"/>
</dbReference>
<evidence type="ECO:0000313" key="3">
    <source>
        <dbReference type="Proteomes" id="UP001432000"/>
    </source>
</evidence>
<dbReference type="EMBL" id="CP147846">
    <property type="protein sequence ID" value="WXG67190.1"/>
    <property type="molecule type" value="Genomic_DNA"/>
</dbReference>
<accession>A0ABZ2PG25</accession>
<name>A0ABZ2PG25_9NOCA</name>
<feature type="transmembrane region" description="Helical" evidence="1">
    <location>
        <begin position="86"/>
        <end position="103"/>
    </location>
</feature>
<keyword evidence="1" id="KW-0472">Membrane</keyword>
<protein>
    <submittedName>
        <fullName evidence="2">Uncharacterized protein</fullName>
    </submittedName>
</protein>
<keyword evidence="1" id="KW-0812">Transmembrane</keyword>
<feature type="transmembrane region" description="Helical" evidence="1">
    <location>
        <begin position="279"/>
        <end position="312"/>
    </location>
</feature>
<feature type="transmembrane region" description="Helical" evidence="1">
    <location>
        <begin position="358"/>
        <end position="382"/>
    </location>
</feature>
<feature type="transmembrane region" description="Helical" evidence="1">
    <location>
        <begin position="214"/>
        <end position="244"/>
    </location>
</feature>
<keyword evidence="1" id="KW-1133">Transmembrane helix</keyword>
<feature type="transmembrane region" description="Helical" evidence="1">
    <location>
        <begin position="174"/>
        <end position="194"/>
    </location>
</feature>
<feature type="transmembrane region" description="Helical" evidence="1">
    <location>
        <begin position="256"/>
        <end position="273"/>
    </location>
</feature>
<feature type="transmembrane region" description="Helical" evidence="1">
    <location>
        <begin position="319"/>
        <end position="338"/>
    </location>
</feature>
<keyword evidence="3" id="KW-1185">Reference proteome</keyword>
<sequence>MNFRFEYLAVPCGGAVVGMVLNERGSEDLPHLGSTAAAALAAVVAVLAVVVLSRAGTAAGAGVAGSVAAGAALVSVPLLISGTPGLFASGTGAGLILGGLLVLCTSRRSLQAALAVGVLLGSLGPVSTTPRRYADYLPDGEGLGSSTMWLLLAATVGFTLLCLPVRLRVEASELRALIVGLALPALMLLVHWVFGLSIDDRSYPGATWQATVAWSVVVAAVVGGAVWLPRATGLVLVAGLAIAAVDPQPVFVTDRWLVVVVVSTSLPGLFAGWRWPKPVVGIGLLAVVAGVGLADEGLVAIALPSVAAFVLASSLPAPGGVAVPALLAPVLIVVPYTADVGWTAYSGQFGWVAIGPTQAALVVADVAAFATIAVCALAAWLLTRRVGSVAVQNGG</sequence>